<dbReference type="InterPro" id="IPR020846">
    <property type="entry name" value="MFS_dom"/>
</dbReference>
<evidence type="ECO:0000256" key="2">
    <source>
        <dbReference type="ARBA" id="ARBA00010992"/>
    </source>
</evidence>
<accession>C7YT32</accession>
<dbReference type="GO" id="GO:0005351">
    <property type="term" value="F:carbohydrate:proton symporter activity"/>
    <property type="evidence" value="ECO:0007669"/>
    <property type="project" value="TreeGrafter"/>
</dbReference>
<feature type="non-terminal residue" evidence="8">
    <location>
        <position position="1"/>
    </location>
</feature>
<feature type="transmembrane region" description="Helical" evidence="6">
    <location>
        <begin position="39"/>
        <end position="68"/>
    </location>
</feature>
<dbReference type="GeneID" id="9666449"/>
<proteinExistence type="inferred from homology"/>
<evidence type="ECO:0000259" key="7">
    <source>
        <dbReference type="PROSITE" id="PS50850"/>
    </source>
</evidence>
<dbReference type="SUPFAM" id="SSF103473">
    <property type="entry name" value="MFS general substrate transporter"/>
    <property type="match status" value="1"/>
</dbReference>
<evidence type="ECO:0000256" key="1">
    <source>
        <dbReference type="ARBA" id="ARBA00004141"/>
    </source>
</evidence>
<keyword evidence="5 6" id="KW-0472">Membrane</keyword>
<feature type="domain" description="Major facilitator superfamily (MFS) profile" evidence="7">
    <location>
        <begin position="1"/>
        <end position="83"/>
    </location>
</feature>
<dbReference type="AlphaFoldDB" id="C7YT32"/>
<evidence type="ECO:0000256" key="4">
    <source>
        <dbReference type="ARBA" id="ARBA00022989"/>
    </source>
</evidence>
<evidence type="ECO:0000313" key="8">
    <source>
        <dbReference type="EMBL" id="EEU45341.1"/>
    </source>
</evidence>
<comment type="subcellular location">
    <subcellularLocation>
        <location evidence="1">Membrane</location>
        <topology evidence="1">Multi-pass membrane protein</topology>
    </subcellularLocation>
</comment>
<dbReference type="VEuPathDB" id="FungiDB:NECHADRAFT_9013"/>
<sequence>FVAERLGRRFLALLSLGLCSIIFYLLTGLTAKFGNLHNLAGTCGTVACIFLFPGAYSFVITPLIAMYVPEVLPYNIRANGIAM</sequence>
<keyword evidence="9" id="KW-1185">Reference proteome</keyword>
<dbReference type="InterPro" id="IPR005828">
    <property type="entry name" value="MFS_sugar_transport-like"/>
</dbReference>
<dbReference type="EMBL" id="GG698899">
    <property type="protein sequence ID" value="EEU45341.1"/>
    <property type="molecule type" value="Genomic_DNA"/>
</dbReference>
<dbReference type="InParanoid" id="C7YT32"/>
<keyword evidence="4 6" id="KW-1133">Transmembrane helix</keyword>
<evidence type="ECO:0000313" key="9">
    <source>
        <dbReference type="Proteomes" id="UP000005206"/>
    </source>
</evidence>
<gene>
    <name evidence="8" type="ORF">NECHADRAFT_9013</name>
</gene>
<dbReference type="Pfam" id="PF00083">
    <property type="entry name" value="Sugar_tr"/>
    <property type="match status" value="1"/>
</dbReference>
<protein>
    <recommendedName>
        <fullName evidence="7">Major facilitator superfamily (MFS) profile domain-containing protein</fullName>
    </recommendedName>
</protein>
<name>C7YT32_FUSV7</name>
<dbReference type="PANTHER" id="PTHR48022">
    <property type="entry name" value="PLASTIDIC GLUCOSE TRANSPORTER 4"/>
    <property type="match status" value="1"/>
</dbReference>
<dbReference type="OrthoDB" id="4540492at2759"/>
<dbReference type="InterPro" id="IPR050360">
    <property type="entry name" value="MFS_Sugar_Transporters"/>
</dbReference>
<dbReference type="KEGG" id="nhe:NECHADRAFT_9013"/>
<evidence type="ECO:0000256" key="3">
    <source>
        <dbReference type="ARBA" id="ARBA00022692"/>
    </source>
</evidence>
<evidence type="ECO:0000256" key="5">
    <source>
        <dbReference type="ARBA" id="ARBA00023136"/>
    </source>
</evidence>
<feature type="transmembrane region" description="Helical" evidence="6">
    <location>
        <begin position="12"/>
        <end position="33"/>
    </location>
</feature>
<evidence type="ECO:0000256" key="6">
    <source>
        <dbReference type="SAM" id="Phobius"/>
    </source>
</evidence>
<dbReference type="HOGENOM" id="CLU_2549215_0_0_1"/>
<organism evidence="8 9">
    <name type="scientific">Fusarium vanettenii (strain ATCC MYA-4622 / CBS 123669 / FGSC 9596 / NRRL 45880 / 77-13-4)</name>
    <name type="common">Fusarium solani subsp. pisi</name>
    <dbReference type="NCBI Taxonomy" id="660122"/>
    <lineage>
        <taxon>Eukaryota</taxon>
        <taxon>Fungi</taxon>
        <taxon>Dikarya</taxon>
        <taxon>Ascomycota</taxon>
        <taxon>Pezizomycotina</taxon>
        <taxon>Sordariomycetes</taxon>
        <taxon>Hypocreomycetidae</taxon>
        <taxon>Hypocreales</taxon>
        <taxon>Nectriaceae</taxon>
        <taxon>Fusarium</taxon>
        <taxon>Fusarium solani species complex</taxon>
        <taxon>Fusarium vanettenii</taxon>
    </lineage>
</organism>
<feature type="non-terminal residue" evidence="8">
    <location>
        <position position="83"/>
    </location>
</feature>
<dbReference type="RefSeq" id="XP_003051054.1">
    <property type="nucleotide sequence ID" value="XM_003051008.1"/>
</dbReference>
<comment type="similarity">
    <text evidence="2">Belongs to the major facilitator superfamily. Sugar transporter (TC 2.A.1.1) family.</text>
</comment>
<dbReference type="PANTHER" id="PTHR48022:SF2">
    <property type="entry name" value="PLASTIDIC GLUCOSE TRANSPORTER 4"/>
    <property type="match status" value="1"/>
</dbReference>
<dbReference type="InterPro" id="IPR036259">
    <property type="entry name" value="MFS_trans_sf"/>
</dbReference>
<dbReference type="Gene3D" id="1.20.1250.20">
    <property type="entry name" value="MFS general substrate transporter like domains"/>
    <property type="match status" value="1"/>
</dbReference>
<dbReference type="PROSITE" id="PS50850">
    <property type="entry name" value="MFS"/>
    <property type="match status" value="1"/>
</dbReference>
<dbReference type="Proteomes" id="UP000005206">
    <property type="component" value="Chromosome 5"/>
</dbReference>
<reference evidence="8 9" key="1">
    <citation type="journal article" date="2009" name="PLoS Genet.">
        <title>The genome of Nectria haematococca: contribution of supernumerary chromosomes to gene expansion.</title>
        <authorList>
            <person name="Coleman J.J."/>
            <person name="Rounsley S.D."/>
            <person name="Rodriguez-Carres M."/>
            <person name="Kuo A."/>
            <person name="Wasmann C.C."/>
            <person name="Grimwood J."/>
            <person name="Schmutz J."/>
            <person name="Taga M."/>
            <person name="White G.J."/>
            <person name="Zhou S."/>
            <person name="Schwartz D.C."/>
            <person name="Freitag M."/>
            <person name="Ma L.J."/>
            <person name="Danchin E.G."/>
            <person name="Henrissat B."/>
            <person name="Coutinho P.M."/>
            <person name="Nelson D.R."/>
            <person name="Straney D."/>
            <person name="Napoli C.A."/>
            <person name="Barker B.M."/>
            <person name="Gribskov M."/>
            <person name="Rep M."/>
            <person name="Kroken S."/>
            <person name="Molnar I."/>
            <person name="Rensing C."/>
            <person name="Kennell J.C."/>
            <person name="Zamora J."/>
            <person name="Farman M.L."/>
            <person name="Selker E.U."/>
            <person name="Salamov A."/>
            <person name="Shapiro H."/>
            <person name="Pangilinan J."/>
            <person name="Lindquist E."/>
            <person name="Lamers C."/>
            <person name="Grigoriev I.V."/>
            <person name="Geiser D.M."/>
            <person name="Covert S.F."/>
            <person name="Temporini E."/>
            <person name="Vanetten H.D."/>
        </authorList>
    </citation>
    <scope>NUCLEOTIDE SEQUENCE [LARGE SCALE GENOMIC DNA]</scope>
    <source>
        <strain evidence="9">ATCC MYA-4622 / CBS 123669 / FGSC 9596 / NRRL 45880 / 77-13-4</strain>
    </source>
</reference>
<dbReference type="GO" id="GO:0016020">
    <property type="term" value="C:membrane"/>
    <property type="evidence" value="ECO:0007669"/>
    <property type="project" value="UniProtKB-SubCell"/>
</dbReference>
<keyword evidence="3 6" id="KW-0812">Transmembrane</keyword>